<organism evidence="2 3">
    <name type="scientific">Paractinoplanes brasiliensis</name>
    <dbReference type="NCBI Taxonomy" id="52695"/>
    <lineage>
        <taxon>Bacteria</taxon>
        <taxon>Bacillati</taxon>
        <taxon>Actinomycetota</taxon>
        <taxon>Actinomycetes</taxon>
        <taxon>Micromonosporales</taxon>
        <taxon>Micromonosporaceae</taxon>
        <taxon>Paractinoplanes</taxon>
    </lineage>
</organism>
<evidence type="ECO:0000313" key="3">
    <source>
        <dbReference type="Proteomes" id="UP000294901"/>
    </source>
</evidence>
<proteinExistence type="predicted"/>
<dbReference type="EMBL" id="SNWR01000001">
    <property type="protein sequence ID" value="TDO38364.1"/>
    <property type="molecule type" value="Genomic_DNA"/>
</dbReference>
<keyword evidence="3" id="KW-1185">Reference proteome</keyword>
<comment type="caution">
    <text evidence="2">The sequence shown here is derived from an EMBL/GenBank/DDBJ whole genome shotgun (WGS) entry which is preliminary data.</text>
</comment>
<protein>
    <submittedName>
        <fullName evidence="2">Uncharacterized protein</fullName>
    </submittedName>
</protein>
<dbReference type="AlphaFoldDB" id="A0A4R6JPH6"/>
<dbReference type="Proteomes" id="UP000294901">
    <property type="component" value="Unassembled WGS sequence"/>
</dbReference>
<feature type="transmembrane region" description="Helical" evidence="1">
    <location>
        <begin position="12"/>
        <end position="30"/>
    </location>
</feature>
<keyword evidence="1" id="KW-1133">Transmembrane helix</keyword>
<name>A0A4R6JPH6_9ACTN</name>
<gene>
    <name evidence="2" type="ORF">C8E87_2017</name>
</gene>
<evidence type="ECO:0000313" key="2">
    <source>
        <dbReference type="EMBL" id="TDO38364.1"/>
    </source>
</evidence>
<keyword evidence="1" id="KW-0812">Transmembrane</keyword>
<evidence type="ECO:0000256" key="1">
    <source>
        <dbReference type="SAM" id="Phobius"/>
    </source>
</evidence>
<sequence>MLTESLSEYGVVALALGLAGAAAGLARTFITHRTRLREEQEASVRTTARMTGLIGLAAAHHKDLRIMERDRDGHRVVELGRSRVPATAEHKETA</sequence>
<accession>A0A4R6JPH6</accession>
<reference evidence="2 3" key="1">
    <citation type="submission" date="2019-03" db="EMBL/GenBank/DDBJ databases">
        <title>Sequencing the genomes of 1000 actinobacteria strains.</title>
        <authorList>
            <person name="Klenk H.-P."/>
        </authorList>
    </citation>
    <scope>NUCLEOTIDE SEQUENCE [LARGE SCALE GENOMIC DNA]</scope>
    <source>
        <strain evidence="2 3">DSM 43805</strain>
    </source>
</reference>
<keyword evidence="1" id="KW-0472">Membrane</keyword>